<evidence type="ECO:0000259" key="10">
    <source>
        <dbReference type="Pfam" id="PF08501"/>
    </source>
</evidence>
<keyword evidence="3 8" id="KW-0028">Amino-acid biosynthesis</keyword>
<dbReference type="InterPro" id="IPR046346">
    <property type="entry name" value="Aminoacid_DH-like_N_sf"/>
</dbReference>
<dbReference type="GO" id="GO:0008652">
    <property type="term" value="P:amino acid biosynthetic process"/>
    <property type="evidence" value="ECO:0007669"/>
    <property type="project" value="UniProtKB-KW"/>
</dbReference>
<comment type="pathway">
    <text evidence="1 8">Metabolic intermediate biosynthesis; chorismate biosynthesis; chorismate from D-erythrose 4-phosphate and phosphoenolpyruvate: step 4/7.</text>
</comment>
<protein>
    <recommendedName>
        <fullName evidence="2 8">Shikimate dehydrogenase (NADP(+))</fullName>
        <shortName evidence="8">SDH</shortName>
        <ecNumber evidence="2 8">1.1.1.25</ecNumber>
    </recommendedName>
</protein>
<dbReference type="HAMAP" id="MF_00222">
    <property type="entry name" value="Shikimate_DH_AroE"/>
    <property type="match status" value="1"/>
</dbReference>
<dbReference type="Gene3D" id="3.40.50.720">
    <property type="entry name" value="NAD(P)-binding Rossmann-like Domain"/>
    <property type="match status" value="1"/>
</dbReference>
<feature type="binding site" evidence="8">
    <location>
        <position position="67"/>
    </location>
    <ligand>
        <name>shikimate</name>
        <dbReference type="ChEBI" id="CHEBI:36208"/>
    </ligand>
</feature>
<feature type="binding site" evidence="8">
    <location>
        <position position="227"/>
    </location>
    <ligand>
        <name>NADP(+)</name>
        <dbReference type="ChEBI" id="CHEBI:58349"/>
    </ligand>
</feature>
<evidence type="ECO:0000313" key="11">
    <source>
        <dbReference type="EMBL" id="CDD56600.1"/>
    </source>
</evidence>
<evidence type="ECO:0000256" key="6">
    <source>
        <dbReference type="ARBA" id="ARBA00023141"/>
    </source>
</evidence>
<keyword evidence="6 8" id="KW-0057">Aromatic amino acid biosynthesis</keyword>
<proteinExistence type="inferred from homology"/>
<dbReference type="InterPro" id="IPR013708">
    <property type="entry name" value="Shikimate_DH-bd_N"/>
</dbReference>
<feature type="binding site" evidence="8">
    <location>
        <position position="264"/>
    </location>
    <ligand>
        <name>shikimate</name>
        <dbReference type="ChEBI" id="CHEBI:36208"/>
    </ligand>
</feature>
<feature type="domain" description="Quinate/shikimate 5-dehydrogenase/glutamyl-tRNA reductase" evidence="9">
    <location>
        <begin position="122"/>
        <end position="171"/>
    </location>
</feature>
<dbReference type="Pfam" id="PF08501">
    <property type="entry name" value="Shikimate_dh_N"/>
    <property type="match status" value="1"/>
</dbReference>
<evidence type="ECO:0000256" key="1">
    <source>
        <dbReference type="ARBA" id="ARBA00004871"/>
    </source>
</evidence>
<feature type="binding site" evidence="8">
    <location>
        <begin position="131"/>
        <end position="135"/>
    </location>
    <ligand>
        <name>NADP(+)</name>
        <dbReference type="ChEBI" id="CHEBI:58349"/>
    </ligand>
</feature>
<dbReference type="PANTHER" id="PTHR21089">
    <property type="entry name" value="SHIKIMATE DEHYDROGENASE"/>
    <property type="match status" value="1"/>
</dbReference>
<evidence type="ECO:0000256" key="4">
    <source>
        <dbReference type="ARBA" id="ARBA00022857"/>
    </source>
</evidence>
<feature type="binding site" evidence="8">
    <location>
        <position position="107"/>
    </location>
    <ligand>
        <name>shikimate</name>
        <dbReference type="ChEBI" id="CHEBI:36208"/>
    </ligand>
</feature>
<dbReference type="GO" id="GO:0004764">
    <property type="term" value="F:shikimate 3-dehydrogenase (NADP+) activity"/>
    <property type="evidence" value="ECO:0007669"/>
    <property type="project" value="UniProtKB-UniRule"/>
</dbReference>
<dbReference type="GO" id="GO:0019632">
    <property type="term" value="P:shikimate metabolic process"/>
    <property type="evidence" value="ECO:0007669"/>
    <property type="project" value="InterPro"/>
</dbReference>
<feature type="binding site" evidence="8">
    <location>
        <position position="229"/>
    </location>
    <ligand>
        <name>shikimate</name>
        <dbReference type="ChEBI" id="CHEBI:36208"/>
    </ligand>
</feature>
<feature type="domain" description="Shikimate dehydrogenase substrate binding N-terminal" evidence="10">
    <location>
        <begin position="13"/>
        <end position="94"/>
    </location>
</feature>
<accession>R7AE32</accession>
<dbReference type="Pfam" id="PF01488">
    <property type="entry name" value="Shikimate_DH"/>
    <property type="match status" value="1"/>
</dbReference>
<evidence type="ECO:0000259" key="9">
    <source>
        <dbReference type="Pfam" id="PF01488"/>
    </source>
</evidence>
<dbReference type="Proteomes" id="UP000018141">
    <property type="component" value="Unassembled WGS sequence"/>
</dbReference>
<dbReference type="NCBIfam" id="TIGR00507">
    <property type="entry name" value="aroE"/>
    <property type="match status" value="1"/>
</dbReference>
<dbReference type="InterPro" id="IPR036291">
    <property type="entry name" value="NAD(P)-bd_dom_sf"/>
</dbReference>
<sequence length="297" mass="31764">MKDVKGTTRVCGIIGNPVGHSVSPVLQNTLADITGTELVYVPFKVEDNIKAAIEGAYALNVFGLNVTVPHKSAVIECLADIDPIAASIGAVNTLVRTDRGYKGYNTDILGLKRELEEAGIALGGRRVIILGAGGAARAIAFLCAKENASAIYILNRTVSKAENIAASVNEYFEADIAKAMDIADYAGLEGGGYVCIQTTSVGLYPDTDKAPVEDKAFYKKIDAAVDIIYNPAVTKFMKLVKASGKASDGTDKKAYNGLKMLLYQGVSAYELWNNVQISTQQSEEVYKAMCREMGIDE</sequence>
<evidence type="ECO:0000256" key="3">
    <source>
        <dbReference type="ARBA" id="ARBA00022605"/>
    </source>
</evidence>
<dbReference type="GO" id="GO:0009423">
    <property type="term" value="P:chorismate biosynthetic process"/>
    <property type="evidence" value="ECO:0007669"/>
    <property type="project" value="UniProtKB-UniRule"/>
</dbReference>
<keyword evidence="4 8" id="KW-0521">NADP</keyword>
<dbReference type="SUPFAM" id="SSF51735">
    <property type="entry name" value="NAD(P)-binding Rossmann-fold domains"/>
    <property type="match status" value="1"/>
</dbReference>
<dbReference type="SUPFAM" id="SSF53223">
    <property type="entry name" value="Aminoacid dehydrogenase-like, N-terminal domain"/>
    <property type="match status" value="1"/>
</dbReference>
<gene>
    <name evidence="8" type="primary">aroE</name>
    <name evidence="11" type="ORF">BN656_01072</name>
</gene>
<evidence type="ECO:0000256" key="2">
    <source>
        <dbReference type="ARBA" id="ARBA00012962"/>
    </source>
</evidence>
<comment type="catalytic activity">
    <reaction evidence="7 8">
        <text>shikimate + NADP(+) = 3-dehydroshikimate + NADPH + H(+)</text>
        <dbReference type="Rhea" id="RHEA:17737"/>
        <dbReference type="ChEBI" id="CHEBI:15378"/>
        <dbReference type="ChEBI" id="CHEBI:16630"/>
        <dbReference type="ChEBI" id="CHEBI:36208"/>
        <dbReference type="ChEBI" id="CHEBI:57783"/>
        <dbReference type="ChEBI" id="CHEBI:58349"/>
        <dbReference type="EC" id="1.1.1.25"/>
    </reaction>
</comment>
<feature type="binding site" evidence="8">
    <location>
        <begin position="155"/>
        <end position="160"/>
    </location>
    <ligand>
        <name>NADP(+)</name>
        <dbReference type="ChEBI" id="CHEBI:58349"/>
    </ligand>
</feature>
<dbReference type="Gene3D" id="3.40.50.10860">
    <property type="entry name" value="Leucine Dehydrogenase, chain A, domain 1"/>
    <property type="match status" value="1"/>
</dbReference>
<keyword evidence="5 8" id="KW-0560">Oxidoreductase</keyword>
<comment type="subunit">
    <text evidence="8">Homodimer.</text>
</comment>
<name>R7AE32_9FIRM</name>
<reference evidence="11" key="1">
    <citation type="submission" date="2012-11" db="EMBL/GenBank/DDBJ databases">
        <title>Dependencies among metagenomic species, viruses, plasmids and units of genetic variation.</title>
        <authorList>
            <person name="Nielsen H.B."/>
            <person name="Almeida M."/>
            <person name="Juncker A.S."/>
            <person name="Rasmussen S."/>
            <person name="Li J."/>
            <person name="Sunagawa S."/>
            <person name="Plichta D."/>
            <person name="Gautier L."/>
            <person name="Le Chatelier E."/>
            <person name="Peletier E."/>
            <person name="Bonde I."/>
            <person name="Nielsen T."/>
            <person name="Manichanh C."/>
            <person name="Arumugam M."/>
            <person name="Batto J."/>
            <person name="Santos M.B.Q.D."/>
            <person name="Blom N."/>
            <person name="Borruel N."/>
            <person name="Burgdorf K.S."/>
            <person name="Boumezbeur F."/>
            <person name="Casellas F."/>
            <person name="Dore J."/>
            <person name="Guarner F."/>
            <person name="Hansen T."/>
            <person name="Hildebrand F."/>
            <person name="Kaas R.S."/>
            <person name="Kennedy S."/>
            <person name="Kristiansen K."/>
            <person name="Kultima J.R."/>
            <person name="Leonard P."/>
            <person name="Levenez F."/>
            <person name="Lund O."/>
            <person name="Moumen B."/>
            <person name="Le Paslier D."/>
            <person name="Pons N."/>
            <person name="Pedersen O."/>
            <person name="Prifti E."/>
            <person name="Qin J."/>
            <person name="Raes J."/>
            <person name="Tap J."/>
            <person name="Tims S."/>
            <person name="Ussery D.W."/>
            <person name="Yamada T."/>
            <person name="MetaHit consortium"/>
            <person name="Renault P."/>
            <person name="Sicheritz-Ponten T."/>
            <person name="Bork P."/>
            <person name="Wang J."/>
            <person name="Brunak S."/>
            <person name="Ehrlich S.D."/>
        </authorList>
    </citation>
    <scope>NUCLEOTIDE SEQUENCE [LARGE SCALE GENOMIC DNA]</scope>
</reference>
<evidence type="ECO:0000256" key="7">
    <source>
        <dbReference type="ARBA" id="ARBA00049442"/>
    </source>
</evidence>
<dbReference type="PANTHER" id="PTHR21089:SF1">
    <property type="entry name" value="BIFUNCTIONAL 3-DEHYDROQUINATE DEHYDRATASE_SHIKIMATE DEHYDROGENASE, CHLOROPLASTIC"/>
    <property type="match status" value="1"/>
</dbReference>
<dbReference type="AlphaFoldDB" id="R7AE32"/>
<dbReference type="InterPro" id="IPR022893">
    <property type="entry name" value="Shikimate_DH_fam"/>
</dbReference>
<evidence type="ECO:0000256" key="5">
    <source>
        <dbReference type="ARBA" id="ARBA00023002"/>
    </source>
</evidence>
<dbReference type="EC" id="1.1.1.25" evidence="2 8"/>
<comment type="similarity">
    <text evidence="8">Belongs to the shikimate dehydrogenase family.</text>
</comment>
<evidence type="ECO:0000313" key="12">
    <source>
        <dbReference type="Proteomes" id="UP000018141"/>
    </source>
</evidence>
<comment type="function">
    <text evidence="8">Involved in the biosynthesis of the chorismate, which leads to the biosynthesis of aromatic amino acids. Catalyzes the reversible NADPH linked reduction of 3-dehydroshikimate (DHSA) to yield shikimate (SA).</text>
</comment>
<feature type="active site" description="Proton acceptor" evidence="8">
    <location>
        <position position="71"/>
    </location>
</feature>
<feature type="binding site" evidence="8">
    <location>
        <position position="92"/>
    </location>
    <ligand>
        <name>shikimate</name>
        <dbReference type="ChEBI" id="CHEBI:36208"/>
    </ligand>
</feature>
<dbReference type="UniPathway" id="UPA00053">
    <property type="reaction ID" value="UER00087"/>
</dbReference>
<comment type="caution">
    <text evidence="11">The sequence shown here is derived from an EMBL/GenBank/DDBJ whole genome shotgun (WGS) entry which is preliminary data.</text>
</comment>
<dbReference type="CDD" id="cd01065">
    <property type="entry name" value="NAD_bind_Shikimate_DH"/>
    <property type="match status" value="1"/>
</dbReference>
<organism evidence="11 12">
    <name type="scientific">Bacteroides pectinophilus CAG:437</name>
    <dbReference type="NCBI Taxonomy" id="1263051"/>
    <lineage>
        <taxon>Bacteria</taxon>
        <taxon>Bacillati</taxon>
        <taxon>Bacillota</taxon>
        <taxon>Clostridia</taxon>
        <taxon>Eubacteriales</taxon>
    </lineage>
</organism>
<feature type="binding site" evidence="8">
    <location>
        <begin position="21"/>
        <end position="23"/>
    </location>
    <ligand>
        <name>shikimate</name>
        <dbReference type="ChEBI" id="CHEBI:36208"/>
    </ligand>
</feature>
<dbReference type="EMBL" id="CBHH010000036">
    <property type="protein sequence ID" value="CDD56600.1"/>
    <property type="molecule type" value="Genomic_DNA"/>
</dbReference>
<dbReference type="InterPro" id="IPR011342">
    <property type="entry name" value="Shikimate_DH"/>
</dbReference>
<feature type="binding site" evidence="8">
    <location>
        <position position="257"/>
    </location>
    <ligand>
        <name>NADP(+)</name>
        <dbReference type="ChEBI" id="CHEBI:58349"/>
    </ligand>
</feature>
<dbReference type="GO" id="GO:0050661">
    <property type="term" value="F:NADP binding"/>
    <property type="evidence" value="ECO:0007669"/>
    <property type="project" value="InterPro"/>
</dbReference>
<dbReference type="InterPro" id="IPR006151">
    <property type="entry name" value="Shikm_DH/Glu-tRNA_Rdtase"/>
</dbReference>
<evidence type="ECO:0000256" key="8">
    <source>
        <dbReference type="HAMAP-Rule" id="MF_00222"/>
    </source>
</evidence>
<dbReference type="GO" id="GO:0009073">
    <property type="term" value="P:aromatic amino acid family biosynthetic process"/>
    <property type="evidence" value="ECO:0007669"/>
    <property type="project" value="UniProtKB-KW"/>
</dbReference>
<comment type="caution">
    <text evidence="8">Lacks conserved residue(s) required for the propagation of feature annotation.</text>
</comment>